<dbReference type="OMA" id="FEHLYPC"/>
<evidence type="ECO:0000259" key="2">
    <source>
        <dbReference type="Pfam" id="PF02668"/>
    </source>
</evidence>
<dbReference type="SUPFAM" id="SSF51197">
    <property type="entry name" value="Clavaminate synthase-like"/>
    <property type="match status" value="1"/>
</dbReference>
<dbReference type="InterPro" id="IPR003819">
    <property type="entry name" value="TauD/TfdA-like"/>
</dbReference>
<gene>
    <name evidence="3" type="ORF">EPUS_07114</name>
</gene>
<evidence type="ECO:0000256" key="1">
    <source>
        <dbReference type="ARBA" id="ARBA00023002"/>
    </source>
</evidence>
<name>U1HR99_ENDPU</name>
<dbReference type="OrthoDB" id="429813at2759"/>
<dbReference type="Pfam" id="PF05141">
    <property type="entry name" value="DIT1_PvcA"/>
    <property type="match status" value="1"/>
</dbReference>
<keyword evidence="4" id="KW-1185">Reference proteome</keyword>
<dbReference type="GO" id="GO:0016491">
    <property type="term" value="F:oxidoreductase activity"/>
    <property type="evidence" value="ECO:0007669"/>
    <property type="project" value="UniProtKB-KW"/>
</dbReference>
<dbReference type="InterPro" id="IPR042098">
    <property type="entry name" value="TauD-like_sf"/>
</dbReference>
<dbReference type="GeneID" id="19242001"/>
<dbReference type="AlphaFoldDB" id="U1HR99"/>
<protein>
    <recommendedName>
        <fullName evidence="2">TauD/TfdA-like domain-containing protein</fullName>
    </recommendedName>
</protein>
<dbReference type="RefSeq" id="XP_007801335.1">
    <property type="nucleotide sequence ID" value="XM_007803144.1"/>
</dbReference>
<dbReference type="Proteomes" id="UP000019373">
    <property type="component" value="Unassembled WGS sequence"/>
</dbReference>
<accession>U1HR99</accession>
<dbReference type="PANTHER" id="PTHR37285:SF6">
    <property type="entry name" value="BIOSYNTHESIS PROTEIN, PUTATIVE (AFU_ORTHOLOGUE AFUA_5G02660)-RELATED"/>
    <property type="match status" value="1"/>
</dbReference>
<proteinExistence type="predicted"/>
<keyword evidence="1" id="KW-0560">Oxidoreductase</keyword>
<dbReference type="Pfam" id="PF02668">
    <property type="entry name" value="TauD"/>
    <property type="match status" value="1"/>
</dbReference>
<dbReference type="EMBL" id="KE721000">
    <property type="protein sequence ID" value="ERF73020.1"/>
    <property type="molecule type" value="Genomic_DNA"/>
</dbReference>
<reference evidence="4" key="1">
    <citation type="journal article" date="2014" name="BMC Genomics">
        <title>Genome characteristics reveal the impact of lichenization on lichen-forming fungus Endocarpon pusillum Hedwig (Verrucariales, Ascomycota).</title>
        <authorList>
            <person name="Wang Y.-Y."/>
            <person name="Liu B."/>
            <person name="Zhang X.-Y."/>
            <person name="Zhou Q.-M."/>
            <person name="Zhang T."/>
            <person name="Li H."/>
            <person name="Yu Y.-F."/>
            <person name="Zhang X.-L."/>
            <person name="Hao X.-Y."/>
            <person name="Wang M."/>
            <person name="Wang L."/>
            <person name="Wei J.-C."/>
        </authorList>
    </citation>
    <scope>NUCLEOTIDE SEQUENCE [LARGE SCALE GENOMIC DNA]</scope>
    <source>
        <strain evidence="4">Z07020 / HMAS-L-300199</strain>
    </source>
</reference>
<organism evidence="3 4">
    <name type="scientific">Endocarpon pusillum (strain Z07020 / HMAS-L-300199)</name>
    <name type="common">Lichen-forming fungus</name>
    <dbReference type="NCBI Taxonomy" id="1263415"/>
    <lineage>
        <taxon>Eukaryota</taxon>
        <taxon>Fungi</taxon>
        <taxon>Dikarya</taxon>
        <taxon>Ascomycota</taxon>
        <taxon>Pezizomycotina</taxon>
        <taxon>Eurotiomycetes</taxon>
        <taxon>Chaetothyriomycetidae</taxon>
        <taxon>Verrucariales</taxon>
        <taxon>Verrucariaceae</taxon>
        <taxon>Endocarpon</taxon>
    </lineage>
</organism>
<dbReference type="PANTHER" id="PTHR37285">
    <property type="entry name" value="SPORE WALL MATURATION PROTEIN DIT1"/>
    <property type="match status" value="1"/>
</dbReference>
<sequence>MAAVAPPQASMSAVPSSTESVDVRQFTALEQKVDILVAQLQQLFPSQARPGQFNLKKQKPNALIGGPIPSLPLSPDISLPVTPALEAQEPTVVVPERPSTKIALQILDIIQRYGHNVGSKNAPGPWTGKSKFVAPVEAHVLKNEPVQMVLPAFPFKSPNRKDKTLGNMPDLGEELALMHLNGLCESVAEIYEHGATVVIASDGLVYNDLMGIPDGEVWDYSTAVRDIIQAKELHHIRALRIVDLLDHPNTENLTREEYLVHAGCYRRELIAKYSPANFDAREAVKKDTDICLTYRGYIKFLTKDLKYSHVAEEAQRQENPKKRYKDAIESLALKMITRGKAFAAAIESKCKDHVRLSIHPSVGQKKLSVPLIPQVDGAIMTPWHSSVAVGIDGSFKTVHAGDVRETHDLVLRNGRPYHFREKSDLWDFGNIQVEFEHLYPCGLIIRPAPELESKPSLRDVDVTKLRKLAEVQSPVVLRGFADTTDRELFISKAYEMGTVLPWTFGILQEVKDHGRNDKDHNNVVSSEAMPMHYDGMFKFVTQKDEEGNDMKDEEGNEIKVNRPPGFQYFTSIATAPKGTGYTLFAASRLFWQYLPAPYTVERLEAVKWRMDNNGFWNAKLQDLPLVVRHPKSNAPCMRWHQPWDATKTKFSTCEVTIQNDSQDIVAMVDQMLYDRRVCLRFTWEQGDILLSDNTAMLHTRTGFTGDCDRELWRIHWGGGWAGGTPFYQEHDKSKLDLVGIGMRWASLEVLQVLR</sequence>
<dbReference type="Gene3D" id="3.60.130.10">
    <property type="entry name" value="Clavaminate synthase-like"/>
    <property type="match status" value="1"/>
</dbReference>
<evidence type="ECO:0000313" key="3">
    <source>
        <dbReference type="EMBL" id="ERF73020.1"/>
    </source>
</evidence>
<dbReference type="InterPro" id="IPR007817">
    <property type="entry name" value="Isocyanide_synthase_DIT1"/>
</dbReference>
<dbReference type="eggNOG" id="ENOG502RNZ1">
    <property type="taxonomic scope" value="Eukaryota"/>
</dbReference>
<dbReference type="HOGENOM" id="CLU_015940_0_0_1"/>
<evidence type="ECO:0000313" key="4">
    <source>
        <dbReference type="Proteomes" id="UP000019373"/>
    </source>
</evidence>
<feature type="domain" description="TauD/TfdA-like" evidence="2">
    <location>
        <begin position="455"/>
        <end position="714"/>
    </location>
</feature>